<keyword evidence="1" id="KW-1133">Transmembrane helix</keyword>
<keyword evidence="3" id="KW-1185">Reference proteome</keyword>
<accession>A0ABV6J1H0</accession>
<dbReference type="RefSeq" id="WP_377057205.1">
    <property type="nucleotide sequence ID" value="NZ_JBHLVZ010000117.1"/>
</dbReference>
<keyword evidence="1" id="KW-0812">Transmembrane</keyword>
<dbReference type="EMBL" id="JBHLVZ010000117">
    <property type="protein sequence ID" value="MFC0389657.1"/>
    <property type="molecule type" value="Genomic_DNA"/>
</dbReference>
<keyword evidence="1" id="KW-0472">Membrane</keyword>
<gene>
    <name evidence="2" type="ORF">ACFFIC_29555</name>
</gene>
<proteinExistence type="predicted"/>
<reference evidence="2 3" key="1">
    <citation type="submission" date="2024-09" db="EMBL/GenBank/DDBJ databases">
        <authorList>
            <person name="Sun Q."/>
            <person name="Mori K."/>
        </authorList>
    </citation>
    <scope>NUCLEOTIDE SEQUENCE [LARGE SCALE GENOMIC DNA]</scope>
    <source>
        <strain evidence="2 3">CCM 7468</strain>
    </source>
</reference>
<name>A0ABV6J1H0_9PROT</name>
<evidence type="ECO:0000256" key="1">
    <source>
        <dbReference type="SAM" id="Phobius"/>
    </source>
</evidence>
<comment type="caution">
    <text evidence="2">The sequence shown here is derived from an EMBL/GenBank/DDBJ whole genome shotgun (WGS) entry which is preliminary data.</text>
</comment>
<sequence>MEAAVAQSAPLVSTSITRVAGTRQGDFPDLPNNWRYTTFLLGAAVALSAVAGVPYETVTYRIGRTGRRNLFPNTNIYAGTLVKACRGHFGQRHLAGKGWDQANLRPWTVTVAEVEAHHQRLIAARPQKTRRSRSANP</sequence>
<evidence type="ECO:0000313" key="3">
    <source>
        <dbReference type="Proteomes" id="UP001589789"/>
    </source>
</evidence>
<evidence type="ECO:0000313" key="2">
    <source>
        <dbReference type="EMBL" id="MFC0389657.1"/>
    </source>
</evidence>
<dbReference type="Proteomes" id="UP001589789">
    <property type="component" value="Unassembled WGS sequence"/>
</dbReference>
<protein>
    <submittedName>
        <fullName evidence="2">Uncharacterized protein</fullName>
    </submittedName>
</protein>
<feature type="transmembrane region" description="Helical" evidence="1">
    <location>
        <begin position="36"/>
        <end position="58"/>
    </location>
</feature>
<organism evidence="2 3">
    <name type="scientific">Muricoccus vinaceus</name>
    <dbReference type="NCBI Taxonomy" id="424704"/>
    <lineage>
        <taxon>Bacteria</taxon>
        <taxon>Pseudomonadati</taxon>
        <taxon>Pseudomonadota</taxon>
        <taxon>Alphaproteobacteria</taxon>
        <taxon>Acetobacterales</taxon>
        <taxon>Roseomonadaceae</taxon>
        <taxon>Muricoccus</taxon>
    </lineage>
</organism>